<dbReference type="GO" id="GO:0008081">
    <property type="term" value="F:phosphoric diester hydrolase activity"/>
    <property type="evidence" value="ECO:0007669"/>
    <property type="project" value="InterPro"/>
</dbReference>
<dbReference type="AlphaFoldDB" id="A0AAW2YMT4"/>
<comment type="caution">
    <text evidence="2">The sequence shown here is derived from an EMBL/GenBank/DDBJ whole genome shotgun (WGS) entry which is preliminary data.</text>
</comment>
<keyword evidence="3" id="KW-1185">Reference proteome</keyword>
<organism evidence="2 3">
    <name type="scientific">Acrasis kona</name>
    <dbReference type="NCBI Taxonomy" id="1008807"/>
    <lineage>
        <taxon>Eukaryota</taxon>
        <taxon>Discoba</taxon>
        <taxon>Heterolobosea</taxon>
        <taxon>Tetramitia</taxon>
        <taxon>Eutetramitia</taxon>
        <taxon>Acrasidae</taxon>
        <taxon>Acrasis</taxon>
    </lineage>
</organism>
<reference evidence="2 3" key="1">
    <citation type="submission" date="2024-03" db="EMBL/GenBank/DDBJ databases">
        <title>The Acrasis kona genome and developmental transcriptomes reveal deep origins of eukaryotic multicellular pathways.</title>
        <authorList>
            <person name="Sheikh S."/>
            <person name="Fu C.-J."/>
            <person name="Brown M.W."/>
            <person name="Baldauf S.L."/>
        </authorList>
    </citation>
    <scope>NUCLEOTIDE SEQUENCE [LARGE SCALE GENOMIC DNA]</scope>
    <source>
        <strain evidence="2 3">ATCC MYA-3509</strain>
    </source>
</reference>
<dbReference type="PANTHER" id="PTHR13593:SF113">
    <property type="entry name" value="SI:DKEY-266F7.9"/>
    <property type="match status" value="1"/>
</dbReference>
<dbReference type="GO" id="GO:0006629">
    <property type="term" value="P:lipid metabolic process"/>
    <property type="evidence" value="ECO:0007669"/>
    <property type="project" value="InterPro"/>
</dbReference>
<dbReference type="EMBL" id="JAOPGA020000342">
    <property type="protein sequence ID" value="KAL0478246.1"/>
    <property type="molecule type" value="Genomic_DNA"/>
</dbReference>
<evidence type="ECO:0000313" key="3">
    <source>
        <dbReference type="Proteomes" id="UP001431209"/>
    </source>
</evidence>
<feature type="domain" description="Phosphatidylinositol-specific phospholipase C X" evidence="1">
    <location>
        <begin position="11"/>
        <end position="163"/>
    </location>
</feature>
<dbReference type="CDD" id="cd08557">
    <property type="entry name" value="PI-PLCc_bacteria_like"/>
    <property type="match status" value="1"/>
</dbReference>
<gene>
    <name evidence="2" type="ORF">AKO1_008493</name>
</gene>
<dbReference type="PROSITE" id="PS50007">
    <property type="entry name" value="PIPLC_X_DOMAIN"/>
    <property type="match status" value="1"/>
</dbReference>
<dbReference type="Gene3D" id="3.20.20.190">
    <property type="entry name" value="Phosphatidylinositol (PI) phosphodiesterase"/>
    <property type="match status" value="1"/>
</dbReference>
<dbReference type="Proteomes" id="UP001431209">
    <property type="component" value="Unassembled WGS sequence"/>
</dbReference>
<dbReference type="SMART" id="SM00148">
    <property type="entry name" value="PLCXc"/>
    <property type="match status" value="1"/>
</dbReference>
<protein>
    <submittedName>
        <fullName evidence="2">1-phosphatidylinositol phosphodiesterase</fullName>
    </submittedName>
</protein>
<dbReference type="InterPro" id="IPR000909">
    <property type="entry name" value="PLipase_C_PInositol-sp_X_dom"/>
</dbReference>
<sequence length="294" mass="33381">MNLRTWMDDSRIKSKRLPEICIPGSHNSAASRFYGRVVFSNFVHCNNLSVTEQLEICGCRFIDIRVSDGTSDNICVSHRFIVVDSVSTILSEICGFLQRFPSEVVIISVSKDYDRDFTRHHNLYQMMSTIFGDLMPKLCSDRLLNKTVGELVQINQRLVIIGDVFKNGCSFQCSDDGMDNSWYSCHNSDVDQLFSNIEQKWVNVGAPIDSIHRQRLNSTGLATTKDVKTIIKDVLKIFAFQFDAGLESDGEKCKKLLCDKMNNEWKSRQLNLVSVDYIDAHVGSIIVAHNFTQT</sequence>
<dbReference type="SUPFAM" id="SSF51695">
    <property type="entry name" value="PLC-like phosphodiesterases"/>
    <property type="match status" value="1"/>
</dbReference>
<dbReference type="InterPro" id="IPR051057">
    <property type="entry name" value="PI-PLC_domain"/>
</dbReference>
<evidence type="ECO:0000313" key="2">
    <source>
        <dbReference type="EMBL" id="KAL0478246.1"/>
    </source>
</evidence>
<proteinExistence type="predicted"/>
<dbReference type="Pfam" id="PF00388">
    <property type="entry name" value="PI-PLC-X"/>
    <property type="match status" value="1"/>
</dbReference>
<name>A0AAW2YMT4_9EUKA</name>
<evidence type="ECO:0000259" key="1">
    <source>
        <dbReference type="SMART" id="SM00148"/>
    </source>
</evidence>
<dbReference type="PANTHER" id="PTHR13593">
    <property type="match status" value="1"/>
</dbReference>
<accession>A0AAW2YMT4</accession>
<dbReference type="InterPro" id="IPR017946">
    <property type="entry name" value="PLC-like_Pdiesterase_TIM-brl"/>
</dbReference>